<feature type="transmembrane region" description="Helical" evidence="1">
    <location>
        <begin position="9"/>
        <end position="27"/>
    </location>
</feature>
<dbReference type="Proteomes" id="UP000320048">
    <property type="component" value="Unassembled WGS sequence"/>
</dbReference>
<keyword evidence="1" id="KW-0812">Transmembrane</keyword>
<keyword evidence="1" id="KW-0472">Membrane</keyword>
<accession>A0A537J636</accession>
<evidence type="ECO:0000256" key="1">
    <source>
        <dbReference type="SAM" id="Phobius"/>
    </source>
</evidence>
<evidence type="ECO:0000313" key="3">
    <source>
        <dbReference type="Proteomes" id="UP000320048"/>
    </source>
</evidence>
<feature type="transmembrane region" description="Helical" evidence="1">
    <location>
        <begin position="47"/>
        <end position="68"/>
    </location>
</feature>
<keyword evidence="1" id="KW-1133">Transmembrane helix</keyword>
<proteinExistence type="predicted"/>
<evidence type="ECO:0000313" key="2">
    <source>
        <dbReference type="EMBL" id="TMI79019.1"/>
    </source>
</evidence>
<dbReference type="InterPro" id="IPR021320">
    <property type="entry name" value="DUF2905"/>
</dbReference>
<protein>
    <submittedName>
        <fullName evidence="2">DUF2905 domain-containing protein</fullName>
    </submittedName>
</protein>
<dbReference type="EMBL" id="VBAO01000321">
    <property type="protein sequence ID" value="TMI79019.1"/>
    <property type="molecule type" value="Genomic_DNA"/>
</dbReference>
<name>A0A537J636_9BACT</name>
<organism evidence="2 3">
    <name type="scientific">Candidatus Segetimicrobium genomatis</name>
    <dbReference type="NCBI Taxonomy" id="2569760"/>
    <lineage>
        <taxon>Bacteria</taxon>
        <taxon>Bacillati</taxon>
        <taxon>Candidatus Sysuimicrobiota</taxon>
        <taxon>Candidatus Sysuimicrobiia</taxon>
        <taxon>Candidatus Sysuimicrobiales</taxon>
        <taxon>Candidatus Segetimicrobiaceae</taxon>
        <taxon>Candidatus Segetimicrobium</taxon>
    </lineage>
</organism>
<dbReference type="PANTHER" id="PTHR36443:SF1">
    <property type="entry name" value="BSR5223 PROTEIN"/>
    <property type="match status" value="1"/>
</dbReference>
<reference evidence="2 3" key="1">
    <citation type="journal article" date="2019" name="Nat. Microbiol.">
        <title>Mediterranean grassland soil C-N compound turnover is dependent on rainfall and depth, and is mediated by genomically divergent microorganisms.</title>
        <authorList>
            <person name="Diamond S."/>
            <person name="Andeer P.F."/>
            <person name="Li Z."/>
            <person name="Crits-Christoph A."/>
            <person name="Burstein D."/>
            <person name="Anantharaman K."/>
            <person name="Lane K.R."/>
            <person name="Thomas B.C."/>
            <person name="Pan C."/>
            <person name="Northen T.R."/>
            <person name="Banfield J.F."/>
        </authorList>
    </citation>
    <scope>NUCLEOTIDE SEQUENCE [LARGE SCALE GENOMIC DNA]</scope>
    <source>
        <strain evidence="2">NP_7</strain>
    </source>
</reference>
<comment type="caution">
    <text evidence="2">The sequence shown here is derived from an EMBL/GenBank/DDBJ whole genome shotgun (WGS) entry which is preliminary data.</text>
</comment>
<dbReference type="AlphaFoldDB" id="A0A537J636"/>
<dbReference type="PANTHER" id="PTHR36443">
    <property type="entry name" value="BSR5223 PROTEIN"/>
    <property type="match status" value="1"/>
</dbReference>
<sequence>MTASGLGRVLVGFGLVIAACGALIWLFGALPRLPGDIYVQRRGFTLYIPVVGSLVLSLLLTLVLNLFFARR</sequence>
<dbReference type="Pfam" id="PF11146">
    <property type="entry name" value="DUF2905"/>
    <property type="match status" value="1"/>
</dbReference>
<gene>
    <name evidence="2" type="ORF">E6H04_11320</name>
</gene>